<name>A0A645H065_9ZZZZ</name>
<dbReference type="InterPro" id="IPR013792">
    <property type="entry name" value="RNA3'P_cycl/enolpyr_Trfase_a/b"/>
</dbReference>
<dbReference type="AlphaFoldDB" id="A0A645H065"/>
<proteinExistence type="predicted"/>
<reference evidence="1" key="1">
    <citation type="submission" date="2019-08" db="EMBL/GenBank/DDBJ databases">
        <authorList>
            <person name="Kucharzyk K."/>
            <person name="Murdoch R.W."/>
            <person name="Higgins S."/>
            <person name="Loffler F."/>
        </authorList>
    </citation>
    <scope>NUCLEOTIDE SEQUENCE</scope>
</reference>
<organism evidence="1">
    <name type="scientific">bioreactor metagenome</name>
    <dbReference type="NCBI Taxonomy" id="1076179"/>
    <lineage>
        <taxon>unclassified sequences</taxon>
        <taxon>metagenomes</taxon>
        <taxon>ecological metagenomes</taxon>
    </lineage>
</organism>
<dbReference type="EC" id="2.5.1.7" evidence="1"/>
<dbReference type="Gene3D" id="3.65.10.10">
    <property type="entry name" value="Enolpyruvate transferase domain"/>
    <property type="match status" value="1"/>
</dbReference>
<dbReference type="SUPFAM" id="SSF55205">
    <property type="entry name" value="EPT/RTPC-like"/>
    <property type="match status" value="1"/>
</dbReference>
<accession>A0A645H065</accession>
<dbReference type="EMBL" id="VSSQ01079885">
    <property type="protein sequence ID" value="MPN29273.1"/>
    <property type="molecule type" value="Genomic_DNA"/>
</dbReference>
<keyword evidence="1" id="KW-0808">Transferase</keyword>
<gene>
    <name evidence="1" type="primary">murAB_11</name>
    <name evidence="1" type="ORF">SDC9_176725</name>
</gene>
<dbReference type="GO" id="GO:0008760">
    <property type="term" value="F:UDP-N-acetylglucosamine 1-carboxyvinyltransferase activity"/>
    <property type="evidence" value="ECO:0007669"/>
    <property type="project" value="UniProtKB-EC"/>
</dbReference>
<evidence type="ECO:0000313" key="1">
    <source>
        <dbReference type="EMBL" id="MPN29273.1"/>
    </source>
</evidence>
<comment type="caution">
    <text evidence="1">The sequence shown here is derived from an EMBL/GenBank/DDBJ whole genome shotgun (WGS) entry which is preliminary data.</text>
</comment>
<dbReference type="InterPro" id="IPR036968">
    <property type="entry name" value="Enolpyruvate_Tfrase_sf"/>
</dbReference>
<protein>
    <submittedName>
        <fullName evidence="1">UDP-N-acetylglucosamine 1-carboxyvinyltransferase 2</fullName>
        <ecNumber evidence="1">2.5.1.7</ecNumber>
    </submittedName>
</protein>
<sequence length="42" mass="4686">MLCGLAAEGITSVTDVYHIDRGYVDIEKKLKCLGADIFREEI</sequence>